<dbReference type="RefSeq" id="YP_004732838.1">
    <property type="nucleotide sequence ID" value="NC_015780.1"/>
</dbReference>
<dbReference type="InterPro" id="IPR027417">
    <property type="entry name" value="P-loop_NTPase"/>
</dbReference>
<organism evidence="2 3">
    <name type="scientific">Wiseana iridescent virus</name>
    <name type="common">WIV</name>
    <name type="synonym">Insect iridescent virus type 9</name>
    <dbReference type="NCBI Taxonomy" id="68347"/>
    <lineage>
        <taxon>Viruses</taxon>
        <taxon>Varidnaviria</taxon>
        <taxon>Bamfordvirae</taxon>
        <taxon>Nucleocytoviricota</taxon>
        <taxon>Megaviricetes</taxon>
        <taxon>Pimascovirales</taxon>
        <taxon>Pimascovirales incertae sedis</taxon>
        <taxon>Iridoviridae</taxon>
        <taxon>Betairidovirinae</taxon>
        <taxon>Chloriridovirus</taxon>
        <taxon>Chloriridovirus wiseana1</taxon>
        <taxon>Invertebrate iridescent virus 9</taxon>
    </lineage>
</organism>
<dbReference type="SUPFAM" id="SSF52540">
    <property type="entry name" value="P-loop containing nucleoside triphosphate hydrolases"/>
    <property type="match status" value="2"/>
</dbReference>
<dbReference type="InterPro" id="IPR014001">
    <property type="entry name" value="Helicase_ATP-bd"/>
</dbReference>
<evidence type="ECO:0000259" key="1">
    <source>
        <dbReference type="PROSITE" id="PS51192"/>
    </source>
</evidence>
<evidence type="ECO:0000313" key="3">
    <source>
        <dbReference type="Proteomes" id="UP000112896"/>
    </source>
</evidence>
<dbReference type="EMBL" id="GQ918152">
    <property type="protein sequence ID" value="ADO00398.1"/>
    <property type="molecule type" value="Genomic_DNA"/>
</dbReference>
<protein>
    <recommendedName>
        <fullName evidence="1">Helicase ATP-binding domain-containing protein</fullName>
    </recommendedName>
</protein>
<dbReference type="Pfam" id="PF00176">
    <property type="entry name" value="SNF2-rel_dom"/>
    <property type="match status" value="1"/>
</dbReference>
<name>G0T581_IRV9</name>
<dbReference type="PANTHER" id="PTHR45629:SF7">
    <property type="entry name" value="DNA EXCISION REPAIR PROTEIN ERCC-6-RELATED"/>
    <property type="match status" value="1"/>
</dbReference>
<proteinExistence type="predicted"/>
<dbReference type="PANTHER" id="PTHR45629">
    <property type="entry name" value="SNF2/RAD54 FAMILY MEMBER"/>
    <property type="match status" value="1"/>
</dbReference>
<reference evidence="2 3" key="1">
    <citation type="journal article" date="2011" name="J. Virol.">
        <title>Genomic and proteomic analysis of invertebrate iridovirus type 9.</title>
        <authorList>
            <person name="Wong C.K."/>
            <person name="Young V.L."/>
            <person name="Kleffmann T."/>
            <person name="Ward V.K."/>
        </authorList>
    </citation>
    <scope>NUCLEOTIDE SEQUENCE [LARGE SCALE GENOMIC DNA]</scope>
</reference>
<dbReference type="GeneID" id="10963777"/>
<evidence type="ECO:0000313" key="2">
    <source>
        <dbReference type="EMBL" id="ADO00398.1"/>
    </source>
</evidence>
<dbReference type="InterPro" id="IPR000330">
    <property type="entry name" value="SNF2_N"/>
</dbReference>
<dbReference type="KEGG" id="vg:10963777"/>
<accession>G0T581</accession>
<sequence length="978" mass="113208">MNYNLHDFLPLYHPLQTQSFEKDVNSLTEFTRYTLPREESFPEHPGDLMLHQKLISNFINPNTPYDGLLLVHEMGTGKTCTAVGVAEKFIASRNSESNTFPSTTLKNIVVLTKGKGLQSNFINEIANVCTSGQYLEGLDKYIRNRDKKIRKNVKVNYTFDTFEIFAKNLRKISDREKILRFENTLFIVDEAHNLRMSSDPEERNIYTEIRNLFTLLQTRKILLLTGTPMKDQPEEVVNLLNLILRNELTMEDLDNPLVFKQKINGYVSYLRAMMSDVNRKEEGRLIGALKHFKVYPVKMEEYQSKIYLEAKKKDDEERSIFNNSRQAASLIFPDGSYGKNGFEKNIVSRSGSYRFNNTVVQEKLRTQLKMYSAKYADLLEKLQNDYSASRLSFAFSEFVKGSGLITLSLLLELNGYTRATADSNFSKPQKRYVIFTNETSTDSQTRKLISIFNNPKNMKGEYIATILGSRVIMEGFTFKNIQSVYILTPHWNYSETSQIIARGFRVGSHLDLIKSGITPEVRVYHYVALPVSTGQSSTDSIDLHMYEISEKKDFAIQRVIRTLKEAAFDCELNYGRNAITNIGLNGTRACEYQDCEYKCDNLFQIMDPSDPRNYKLLYFRLSEGYTLLKKFIIDRVTNSPTTIEEMEESGFSKFEIECVVGDLFNFKEILFTRPEGVYYLANSKNLFYSKIGSRDNHDDDPLLLNFYTKFSTIFMGKSIDELIYIHQKNFMVGVVDKIFLSKNITELQENVVQLPLYLQEKLVCYSVSSSTSSTPNNFVRDMVLNNFRLYYSLTENSAFVWLNPDKPLCTSDFLNPKSWKVCGTSEQKQIEELKKERQNTVYTVKNNPYGYIGLLNRTSNDFCLRKIDNNETSDKRKRNVGKRCQNWKKKDLIDLVSNRLKVNPDEDFDFDESDVAKMKNDPKFTNILESGGTLRDYKRVAFWNAQDINYLCTKIMQNFMDKKLVVDDPNCGTSKKIR</sequence>
<dbReference type="InterPro" id="IPR050496">
    <property type="entry name" value="SNF2_RAD54_helicase_repair"/>
</dbReference>
<dbReference type="Proteomes" id="UP000112896">
    <property type="component" value="Segment"/>
</dbReference>
<dbReference type="Gene3D" id="3.40.50.300">
    <property type="entry name" value="P-loop containing nucleotide triphosphate hydrolases"/>
    <property type="match status" value="2"/>
</dbReference>
<dbReference type="SMART" id="SM00487">
    <property type="entry name" value="DEXDc"/>
    <property type="match status" value="1"/>
</dbReference>
<feature type="domain" description="Helicase ATP-binding" evidence="1">
    <location>
        <begin position="59"/>
        <end position="246"/>
    </location>
</feature>
<dbReference type="PROSITE" id="PS51192">
    <property type="entry name" value="HELICASE_ATP_BIND_1"/>
    <property type="match status" value="1"/>
</dbReference>
<dbReference type="GO" id="GO:0005524">
    <property type="term" value="F:ATP binding"/>
    <property type="evidence" value="ECO:0007669"/>
    <property type="project" value="InterPro"/>
</dbReference>
<organismHost>
    <name type="scientific">Wiseana cervinata</name>
    <dbReference type="NCBI Taxonomy" id="107013"/>
</organismHost>
<keyword evidence="3" id="KW-1185">Reference proteome</keyword>